<protein>
    <recommendedName>
        <fullName evidence="5">ABC transporter domain-containing protein</fullName>
    </recommendedName>
</protein>
<keyword evidence="1" id="KW-0677">Repeat</keyword>
<feature type="domain" description="ABC transporter" evidence="5">
    <location>
        <begin position="378"/>
        <end position="605"/>
    </location>
</feature>
<dbReference type="GeneID" id="68118569"/>
<dbReference type="Pfam" id="PF00005">
    <property type="entry name" value="ABC_tran"/>
    <property type="match status" value="2"/>
</dbReference>
<keyword evidence="3" id="KW-0067">ATP-binding</keyword>
<evidence type="ECO:0000256" key="4">
    <source>
        <dbReference type="SAM" id="MobiDB-lite"/>
    </source>
</evidence>
<feature type="compositionally biased region" description="Low complexity" evidence="4">
    <location>
        <begin position="10"/>
        <end position="29"/>
    </location>
</feature>
<evidence type="ECO:0000313" key="6">
    <source>
        <dbReference type="EMBL" id="KAF0982424.1"/>
    </source>
</evidence>
<dbReference type="InterPro" id="IPR050611">
    <property type="entry name" value="ABCF"/>
</dbReference>
<dbReference type="GO" id="GO:0005524">
    <property type="term" value="F:ATP binding"/>
    <property type="evidence" value="ECO:0007669"/>
    <property type="project" value="UniProtKB-KW"/>
</dbReference>
<organism evidence="6 7">
    <name type="scientific">Naegleria fowleri</name>
    <name type="common">Brain eating amoeba</name>
    <dbReference type="NCBI Taxonomy" id="5763"/>
    <lineage>
        <taxon>Eukaryota</taxon>
        <taxon>Discoba</taxon>
        <taxon>Heterolobosea</taxon>
        <taxon>Tetramitia</taxon>
        <taxon>Eutetramitia</taxon>
        <taxon>Vahlkampfiidae</taxon>
        <taxon>Naegleria</taxon>
    </lineage>
</organism>
<dbReference type="VEuPathDB" id="AmoebaDB:NF0034940"/>
<dbReference type="InterPro" id="IPR003439">
    <property type="entry name" value="ABC_transporter-like_ATP-bd"/>
</dbReference>
<dbReference type="FunFam" id="3.40.50.300:FF:000011">
    <property type="entry name" value="Putative ABC transporter ATP-binding component"/>
    <property type="match status" value="1"/>
</dbReference>
<dbReference type="SMART" id="SM00382">
    <property type="entry name" value="AAA"/>
    <property type="match status" value="2"/>
</dbReference>
<dbReference type="PROSITE" id="PS00211">
    <property type="entry name" value="ABC_TRANSPORTER_1"/>
    <property type="match status" value="1"/>
</dbReference>
<dbReference type="VEuPathDB" id="AmoebaDB:FDP41_011354"/>
<evidence type="ECO:0000256" key="2">
    <source>
        <dbReference type="ARBA" id="ARBA00022741"/>
    </source>
</evidence>
<dbReference type="InterPro" id="IPR017871">
    <property type="entry name" value="ABC_transporter-like_CS"/>
</dbReference>
<dbReference type="VEuPathDB" id="AmoebaDB:NfTy_019690"/>
<dbReference type="GO" id="GO:0016887">
    <property type="term" value="F:ATP hydrolysis activity"/>
    <property type="evidence" value="ECO:0007669"/>
    <property type="project" value="InterPro"/>
</dbReference>
<evidence type="ECO:0000256" key="1">
    <source>
        <dbReference type="ARBA" id="ARBA00022737"/>
    </source>
</evidence>
<dbReference type="AlphaFoldDB" id="A0A6A5C7E7"/>
<dbReference type="OrthoDB" id="2110130at2759"/>
<dbReference type="EMBL" id="VFQX01000009">
    <property type="protein sequence ID" value="KAF0982424.1"/>
    <property type="molecule type" value="Genomic_DNA"/>
</dbReference>
<dbReference type="Pfam" id="PF12848">
    <property type="entry name" value="ABC_tran_Xtn"/>
    <property type="match status" value="1"/>
</dbReference>
<evidence type="ECO:0000313" key="7">
    <source>
        <dbReference type="Proteomes" id="UP000444721"/>
    </source>
</evidence>
<dbReference type="Gene3D" id="3.40.50.300">
    <property type="entry name" value="P-loop containing nucleotide triphosphate hydrolases"/>
    <property type="match status" value="2"/>
</dbReference>
<dbReference type="PANTHER" id="PTHR19211:SF15">
    <property type="entry name" value="ATP-BINDING CASSETTE SUB-FAMILY F MEMBER 2"/>
    <property type="match status" value="1"/>
</dbReference>
<dbReference type="InterPro" id="IPR027417">
    <property type="entry name" value="P-loop_NTPase"/>
</dbReference>
<keyword evidence="2" id="KW-0547">Nucleotide-binding</keyword>
<dbReference type="Proteomes" id="UP000444721">
    <property type="component" value="Unassembled WGS sequence"/>
</dbReference>
<proteinExistence type="predicted"/>
<dbReference type="InterPro" id="IPR003593">
    <property type="entry name" value="AAA+_ATPase"/>
</dbReference>
<name>A0A6A5C7E7_NAEFO</name>
<dbReference type="PANTHER" id="PTHR19211">
    <property type="entry name" value="ATP-BINDING TRANSPORT PROTEIN-RELATED"/>
    <property type="match status" value="1"/>
</dbReference>
<feature type="region of interest" description="Disordered" evidence="4">
    <location>
        <begin position="1"/>
        <end position="42"/>
    </location>
</feature>
<dbReference type="SUPFAM" id="SSF52540">
    <property type="entry name" value="P-loop containing nucleoside triphosphate hydrolases"/>
    <property type="match status" value="2"/>
</dbReference>
<feature type="domain" description="ABC transporter" evidence="5">
    <location>
        <begin position="64"/>
        <end position="307"/>
    </location>
</feature>
<keyword evidence="7" id="KW-1185">Reference proteome</keyword>
<dbReference type="CDD" id="cd03221">
    <property type="entry name" value="ABCF_EF-3"/>
    <property type="match status" value="2"/>
</dbReference>
<dbReference type="PROSITE" id="PS50893">
    <property type="entry name" value="ABC_TRANSPORTER_2"/>
    <property type="match status" value="2"/>
</dbReference>
<dbReference type="InterPro" id="IPR032781">
    <property type="entry name" value="ABC_tran_Xtn"/>
</dbReference>
<comment type="caution">
    <text evidence="6">The sequence shown here is derived from an EMBL/GenBank/DDBJ whole genome shotgun (WGS) entry which is preliminary data.</text>
</comment>
<dbReference type="RefSeq" id="XP_044567137.1">
    <property type="nucleotide sequence ID" value="XM_044701753.1"/>
</dbReference>
<gene>
    <name evidence="6" type="ORF">FDP41_011354</name>
</gene>
<evidence type="ECO:0000259" key="5">
    <source>
        <dbReference type="PROSITE" id="PS50893"/>
    </source>
</evidence>
<evidence type="ECO:0000256" key="3">
    <source>
        <dbReference type="ARBA" id="ARBA00022840"/>
    </source>
</evidence>
<sequence length="609" mass="69217">MAKKKNMKKSSSSSSTNSDSSSPTTAPSYDSDDEQSEIQQDASTSTLHIAATGNLSSHPLSMDLKFDHFSVSVSSPFSSQSIDLIDDTDLCLNRGTRYGLIGLNGSGKSTLLKVLGRRMIPIPKQISVHLLHGEAKPTEKSALDYVLSSVDKERERLNRELNDPKTSHQRQEAIMDRLEELDPEWAKPKASKLLHGLGFTSEMQKKPTRDFSGGWRMRISLAEALFIEPDLLLLDEPSNHLDLETVVWLEEYLKEYEKSLIIISHSQDFLNNVCTSIIHLKDQRLTYYGGNYDTYVKTREELETNQMKRYQSEQDDIQRMKDFINKFGQTSIKLSRQAKSREKLLDKMMEKGLTEKVSQDKIFRFKFPEVTKLPTPILQFQDVKFHYPATELVPEPKILFKGLNLGVDMDSRIALVGPNGAGKSTLLKLMVKQLKPVYGDVSVHSHLRIGHFHQHLTEQLDENLTPLEWMFKEFPDTFDNNSNGTEIMRSQLGQYGISGGRQTSPIKFLSDGLKSRLIFAWLAFKQPHILFLDEPSNHLDIETIDSLAEAINAFTGGLVLVSHDFRLIDQVAKEIWEVKDGAVKQYKDGIQAYKKMIAKELRNANNKNY</sequence>
<dbReference type="OMA" id="QYEGTML"/>
<reference evidence="6 7" key="1">
    <citation type="journal article" date="2019" name="Sci. Rep.">
        <title>Nanopore sequencing improves the draft genome of the human pathogenic amoeba Naegleria fowleri.</title>
        <authorList>
            <person name="Liechti N."/>
            <person name="Schurch N."/>
            <person name="Bruggmann R."/>
            <person name="Wittwer M."/>
        </authorList>
    </citation>
    <scope>NUCLEOTIDE SEQUENCE [LARGE SCALE GENOMIC DNA]</scope>
    <source>
        <strain evidence="6 7">ATCC 30894</strain>
    </source>
</reference>
<accession>A0A6A5C7E7</accession>
<dbReference type="FunFam" id="3.40.50.300:FF:000104">
    <property type="entry name" value="ATP-binding cassette sub-family F member 3"/>
    <property type="match status" value="1"/>
</dbReference>